<dbReference type="Pfam" id="PF00512">
    <property type="entry name" value="HisKA"/>
    <property type="match status" value="1"/>
</dbReference>
<name>A0ABT4LED0_9PROT</name>
<keyword evidence="8" id="KW-0547">Nucleotide-binding</keyword>
<evidence type="ECO:0000259" key="6">
    <source>
        <dbReference type="PROSITE" id="PS50109"/>
    </source>
</evidence>
<dbReference type="Proteomes" id="UP001069802">
    <property type="component" value="Unassembled WGS sequence"/>
</dbReference>
<reference evidence="8" key="1">
    <citation type="submission" date="2022-12" db="EMBL/GenBank/DDBJ databases">
        <title>Bacterial isolates from different developmental stages of Nematostella vectensis.</title>
        <authorList>
            <person name="Fraune S."/>
        </authorList>
    </citation>
    <scope>NUCLEOTIDE SEQUENCE</scope>
    <source>
        <strain evidence="8">G21630-S1</strain>
    </source>
</reference>
<dbReference type="PRINTS" id="PR00344">
    <property type="entry name" value="BCTRLSENSOR"/>
</dbReference>
<dbReference type="RefSeq" id="WP_269421647.1">
    <property type="nucleotide sequence ID" value="NZ_JAPWGY010000001.1"/>
</dbReference>
<evidence type="ECO:0000256" key="2">
    <source>
        <dbReference type="ARBA" id="ARBA00012438"/>
    </source>
</evidence>
<keyword evidence="9" id="KW-1185">Reference proteome</keyword>
<dbReference type="PANTHER" id="PTHR43047:SF72">
    <property type="entry name" value="OSMOSENSING HISTIDINE PROTEIN KINASE SLN1"/>
    <property type="match status" value="1"/>
</dbReference>
<dbReference type="NCBIfam" id="TIGR00229">
    <property type="entry name" value="sensory_box"/>
    <property type="match status" value="1"/>
</dbReference>
<dbReference type="SUPFAM" id="SSF47384">
    <property type="entry name" value="Homodimeric domain of signal transducing histidine kinase"/>
    <property type="match status" value="1"/>
</dbReference>
<evidence type="ECO:0000256" key="5">
    <source>
        <dbReference type="ARBA" id="ARBA00022777"/>
    </source>
</evidence>
<dbReference type="Gene3D" id="3.30.565.10">
    <property type="entry name" value="Histidine kinase-like ATPase, C-terminal domain"/>
    <property type="match status" value="1"/>
</dbReference>
<keyword evidence="3" id="KW-0597">Phosphoprotein</keyword>
<dbReference type="InterPro" id="IPR035965">
    <property type="entry name" value="PAS-like_dom_sf"/>
</dbReference>
<gene>
    <name evidence="8" type="ORF">O4H49_01550</name>
</gene>
<dbReference type="InterPro" id="IPR003594">
    <property type="entry name" value="HATPase_dom"/>
</dbReference>
<dbReference type="Pfam" id="PF12860">
    <property type="entry name" value="PAS_7"/>
    <property type="match status" value="1"/>
</dbReference>
<dbReference type="PROSITE" id="PS50109">
    <property type="entry name" value="HIS_KIN"/>
    <property type="match status" value="1"/>
</dbReference>
<dbReference type="GO" id="GO:0005524">
    <property type="term" value="F:ATP binding"/>
    <property type="evidence" value="ECO:0007669"/>
    <property type="project" value="UniProtKB-KW"/>
</dbReference>
<evidence type="ECO:0000256" key="4">
    <source>
        <dbReference type="ARBA" id="ARBA00022679"/>
    </source>
</evidence>
<dbReference type="EC" id="2.7.13.3" evidence="2"/>
<dbReference type="CDD" id="cd00082">
    <property type="entry name" value="HisKA"/>
    <property type="match status" value="1"/>
</dbReference>
<dbReference type="PROSITE" id="PS50112">
    <property type="entry name" value="PAS"/>
    <property type="match status" value="2"/>
</dbReference>
<comment type="caution">
    <text evidence="8">The sequence shown here is derived from an EMBL/GenBank/DDBJ whole genome shotgun (WGS) entry which is preliminary data.</text>
</comment>
<dbReference type="InterPro" id="IPR005467">
    <property type="entry name" value="His_kinase_dom"/>
</dbReference>
<dbReference type="SUPFAM" id="SSF55785">
    <property type="entry name" value="PYP-like sensor domain (PAS domain)"/>
    <property type="match status" value="2"/>
</dbReference>
<proteinExistence type="predicted"/>
<dbReference type="SUPFAM" id="SSF55874">
    <property type="entry name" value="ATPase domain of HSP90 chaperone/DNA topoisomerase II/histidine kinase"/>
    <property type="match status" value="1"/>
</dbReference>
<dbReference type="Gene3D" id="1.10.287.130">
    <property type="match status" value="1"/>
</dbReference>
<accession>A0ABT4LED0</accession>
<feature type="domain" description="Histidine kinase" evidence="6">
    <location>
        <begin position="288"/>
        <end position="509"/>
    </location>
</feature>
<dbReference type="Gene3D" id="3.30.450.20">
    <property type="entry name" value="PAS domain"/>
    <property type="match status" value="2"/>
</dbReference>
<evidence type="ECO:0000256" key="1">
    <source>
        <dbReference type="ARBA" id="ARBA00000085"/>
    </source>
</evidence>
<dbReference type="EMBL" id="JAPWGY010000001">
    <property type="protein sequence ID" value="MCZ4279442.1"/>
    <property type="molecule type" value="Genomic_DNA"/>
</dbReference>
<feature type="domain" description="PAS" evidence="7">
    <location>
        <begin position="40"/>
        <end position="94"/>
    </location>
</feature>
<keyword evidence="4" id="KW-0808">Transferase</keyword>
<sequence length="513" mass="56810">MPELPELSAIFAERALKADDLLLALVGASGTYLAITEQHDGKILLISDAWLSILGYTRKELAGKTVQGLNIWVQPTQRAKLIRQFKTDKIVDRFPARLRGKDGTLHDFSIALQSITITGKNYFLFTGHDVTENKLAEHAALASRQILVDALEAMSEGFVLYGVDGRLIICNSKFKEFYGYSDEEAAVGAHRRYLGELDVNRGTVLVSDNQRQAYIERREDLVKGPPKSFGIQLRDGRYLLLSDRRTEDGSIVSIHKDITDLKLAEISLVQAKEDADIANSAKSEFLAHMSHELRTPMNSILGFTQLMRDEFFGALGHPKYKEYITDVHRSGEHLLNLINDVLDISKVEAGEFTLHEEKLNLKDTVACCLQILRGKSSHGTGQICIEEPEADLFLLGDERIIRQIILNLLSNALKFTANGDKIILSLGKTTGQKIYIEVMDTGCGIAPGDLPRIMEPFGQARANARTAHEGTGLGLSLSKRFTELHGGTLSIQSARNEGTTVTITFPAERTMCV</sequence>
<feature type="domain" description="PAS" evidence="7">
    <location>
        <begin position="143"/>
        <end position="184"/>
    </location>
</feature>
<dbReference type="SMART" id="SM00387">
    <property type="entry name" value="HATPase_c"/>
    <property type="match status" value="1"/>
</dbReference>
<dbReference type="SMART" id="SM00091">
    <property type="entry name" value="PAS"/>
    <property type="match status" value="2"/>
</dbReference>
<dbReference type="InterPro" id="IPR036097">
    <property type="entry name" value="HisK_dim/P_sf"/>
</dbReference>
<evidence type="ECO:0000313" key="9">
    <source>
        <dbReference type="Proteomes" id="UP001069802"/>
    </source>
</evidence>
<dbReference type="InterPro" id="IPR004358">
    <property type="entry name" value="Sig_transdc_His_kin-like_C"/>
</dbReference>
<keyword evidence="5" id="KW-0418">Kinase</keyword>
<dbReference type="InterPro" id="IPR036890">
    <property type="entry name" value="HATPase_C_sf"/>
</dbReference>
<dbReference type="CDD" id="cd16922">
    <property type="entry name" value="HATPase_EvgS-ArcB-TorS-like"/>
    <property type="match status" value="1"/>
</dbReference>
<dbReference type="Pfam" id="PF13426">
    <property type="entry name" value="PAS_9"/>
    <property type="match status" value="1"/>
</dbReference>
<comment type="catalytic activity">
    <reaction evidence="1">
        <text>ATP + protein L-histidine = ADP + protein N-phospho-L-histidine.</text>
        <dbReference type="EC" id="2.7.13.3"/>
    </reaction>
</comment>
<evidence type="ECO:0000259" key="7">
    <source>
        <dbReference type="PROSITE" id="PS50112"/>
    </source>
</evidence>
<dbReference type="CDD" id="cd00130">
    <property type="entry name" value="PAS"/>
    <property type="match status" value="1"/>
</dbReference>
<dbReference type="InterPro" id="IPR000014">
    <property type="entry name" value="PAS"/>
</dbReference>
<evidence type="ECO:0000313" key="8">
    <source>
        <dbReference type="EMBL" id="MCZ4279442.1"/>
    </source>
</evidence>
<dbReference type="Pfam" id="PF02518">
    <property type="entry name" value="HATPase_c"/>
    <property type="match status" value="1"/>
</dbReference>
<evidence type="ECO:0000256" key="3">
    <source>
        <dbReference type="ARBA" id="ARBA00022553"/>
    </source>
</evidence>
<organism evidence="8 9">
    <name type="scientific">Kiloniella laminariae</name>
    <dbReference type="NCBI Taxonomy" id="454162"/>
    <lineage>
        <taxon>Bacteria</taxon>
        <taxon>Pseudomonadati</taxon>
        <taxon>Pseudomonadota</taxon>
        <taxon>Alphaproteobacteria</taxon>
        <taxon>Rhodospirillales</taxon>
        <taxon>Kiloniellaceae</taxon>
        <taxon>Kiloniella</taxon>
    </lineage>
</organism>
<dbReference type="PANTHER" id="PTHR43047">
    <property type="entry name" value="TWO-COMPONENT HISTIDINE PROTEIN KINASE"/>
    <property type="match status" value="1"/>
</dbReference>
<dbReference type="InterPro" id="IPR003661">
    <property type="entry name" value="HisK_dim/P_dom"/>
</dbReference>
<dbReference type="SMART" id="SM00388">
    <property type="entry name" value="HisKA"/>
    <property type="match status" value="1"/>
</dbReference>
<keyword evidence="8" id="KW-0067">ATP-binding</keyword>
<protein>
    <recommendedName>
        <fullName evidence="2">histidine kinase</fullName>
        <ecNumber evidence="2">2.7.13.3</ecNumber>
    </recommendedName>
</protein>